<protein>
    <recommendedName>
        <fullName evidence="4">G-protein coupled receptors family 2 profile 2 domain-containing protein</fullName>
    </recommendedName>
</protein>
<organism evidence="2 3">
    <name type="scientific">Piptocephalis cylindrospora</name>
    <dbReference type="NCBI Taxonomy" id="1907219"/>
    <lineage>
        <taxon>Eukaryota</taxon>
        <taxon>Fungi</taxon>
        <taxon>Fungi incertae sedis</taxon>
        <taxon>Zoopagomycota</taxon>
        <taxon>Zoopagomycotina</taxon>
        <taxon>Zoopagomycetes</taxon>
        <taxon>Zoopagales</taxon>
        <taxon>Piptocephalidaceae</taxon>
        <taxon>Piptocephalis</taxon>
    </lineage>
</organism>
<keyword evidence="1" id="KW-1133">Transmembrane helix</keyword>
<feature type="transmembrane region" description="Helical" evidence="1">
    <location>
        <begin position="206"/>
        <end position="226"/>
    </location>
</feature>
<proteinExistence type="predicted"/>
<evidence type="ECO:0008006" key="4">
    <source>
        <dbReference type="Google" id="ProtNLM"/>
    </source>
</evidence>
<feature type="non-terminal residue" evidence="2">
    <location>
        <position position="273"/>
    </location>
</feature>
<feature type="transmembrane region" description="Helical" evidence="1">
    <location>
        <begin position="125"/>
        <end position="146"/>
    </location>
</feature>
<feature type="transmembrane region" description="Helical" evidence="1">
    <location>
        <begin position="232"/>
        <end position="259"/>
    </location>
</feature>
<gene>
    <name evidence="2" type="ORF">BJ684DRAFT_7485</name>
</gene>
<dbReference type="AlphaFoldDB" id="A0A4P9Y8K2"/>
<sequence length="273" mass="32144">MRYLLEDEKLPDEARQVIYIAFTVLYGLGFIALILAFWHRQYPPLKVKHLPLLSTAYVASFLWFIGVMQTNGFFTYNGPWSLCILWGVWVQWIFGLCLVLGVLTLRLYTLFHVFVRRRAISDQRFILPFLIAGTPVLGVGFFSLFAPPIWTDYLDPIHGDCRFNPYFSLVLLIFTVFFLLILGWFTWALRGIRQGFNEFNETRIGYLLYVITFLLNGTFILKRWTFHLWGKYILVIVDLLVGNIYFWLVITPPLFGCLFRREAYLMRFVLALN</sequence>
<keyword evidence="1" id="KW-0812">Transmembrane</keyword>
<dbReference type="OrthoDB" id="5583977at2759"/>
<dbReference type="Proteomes" id="UP000267251">
    <property type="component" value="Unassembled WGS sequence"/>
</dbReference>
<feature type="transmembrane region" description="Helical" evidence="1">
    <location>
        <begin position="17"/>
        <end position="38"/>
    </location>
</feature>
<dbReference type="EMBL" id="KZ987755">
    <property type="protein sequence ID" value="RKP15124.1"/>
    <property type="molecule type" value="Genomic_DNA"/>
</dbReference>
<accession>A0A4P9Y8K2</accession>
<evidence type="ECO:0000256" key="1">
    <source>
        <dbReference type="SAM" id="Phobius"/>
    </source>
</evidence>
<keyword evidence="1" id="KW-0472">Membrane</keyword>
<keyword evidence="3" id="KW-1185">Reference proteome</keyword>
<evidence type="ECO:0000313" key="3">
    <source>
        <dbReference type="Proteomes" id="UP000267251"/>
    </source>
</evidence>
<feature type="transmembrane region" description="Helical" evidence="1">
    <location>
        <begin position="50"/>
        <end position="69"/>
    </location>
</feature>
<feature type="transmembrane region" description="Helical" evidence="1">
    <location>
        <begin position="89"/>
        <end position="113"/>
    </location>
</feature>
<feature type="transmembrane region" description="Helical" evidence="1">
    <location>
        <begin position="166"/>
        <end position="185"/>
    </location>
</feature>
<evidence type="ECO:0000313" key="2">
    <source>
        <dbReference type="EMBL" id="RKP15124.1"/>
    </source>
</evidence>
<reference evidence="3" key="1">
    <citation type="journal article" date="2018" name="Nat. Microbiol.">
        <title>Leveraging single-cell genomics to expand the fungal tree of life.</title>
        <authorList>
            <person name="Ahrendt S.R."/>
            <person name="Quandt C.A."/>
            <person name="Ciobanu D."/>
            <person name="Clum A."/>
            <person name="Salamov A."/>
            <person name="Andreopoulos B."/>
            <person name="Cheng J.F."/>
            <person name="Woyke T."/>
            <person name="Pelin A."/>
            <person name="Henrissat B."/>
            <person name="Reynolds N.K."/>
            <person name="Benny G.L."/>
            <person name="Smith M.E."/>
            <person name="James T.Y."/>
            <person name="Grigoriev I.V."/>
        </authorList>
    </citation>
    <scope>NUCLEOTIDE SEQUENCE [LARGE SCALE GENOMIC DNA]</scope>
</reference>
<name>A0A4P9Y8K2_9FUNG</name>